<protein>
    <submittedName>
        <fullName evidence="1">Uncharacterized protein</fullName>
    </submittedName>
</protein>
<evidence type="ECO:0000313" key="1">
    <source>
        <dbReference type="EMBL" id="GGJ67188.1"/>
    </source>
</evidence>
<gene>
    <name evidence="1" type="ORF">GCM10007111_31400</name>
</gene>
<dbReference type="EMBL" id="BMPN01000005">
    <property type="protein sequence ID" value="GGJ67188.1"/>
    <property type="molecule type" value="Genomic_DNA"/>
</dbReference>
<comment type="caution">
    <text evidence="1">The sequence shown here is derived from an EMBL/GenBank/DDBJ whole genome shotgun (WGS) entry which is preliminary data.</text>
</comment>
<accession>A0ABQ2DPJ2</accession>
<organism evidence="1 2">
    <name type="scientific">Virgibacillus kapii</name>
    <dbReference type="NCBI Taxonomy" id="1638645"/>
    <lineage>
        <taxon>Bacteria</taxon>
        <taxon>Bacillati</taxon>
        <taxon>Bacillota</taxon>
        <taxon>Bacilli</taxon>
        <taxon>Bacillales</taxon>
        <taxon>Bacillaceae</taxon>
        <taxon>Virgibacillus</taxon>
    </lineage>
</organism>
<reference evidence="2" key="1">
    <citation type="journal article" date="2019" name="Int. J. Syst. Evol. Microbiol.">
        <title>The Global Catalogue of Microorganisms (GCM) 10K type strain sequencing project: providing services to taxonomists for standard genome sequencing and annotation.</title>
        <authorList>
            <consortium name="The Broad Institute Genomics Platform"/>
            <consortium name="The Broad Institute Genome Sequencing Center for Infectious Disease"/>
            <person name="Wu L."/>
            <person name="Ma J."/>
        </authorList>
    </citation>
    <scope>NUCLEOTIDE SEQUENCE [LARGE SCALE GENOMIC DNA]</scope>
    <source>
        <strain evidence="2">JCM 30071</strain>
    </source>
</reference>
<name>A0ABQ2DPJ2_9BACI</name>
<evidence type="ECO:0000313" key="2">
    <source>
        <dbReference type="Proteomes" id="UP000634435"/>
    </source>
</evidence>
<sequence length="56" mass="6414">MKKSSILIELIRELMAGENQCDSLEEWTSELPNRTIIAVGFGEFVLSLPETDRQQF</sequence>
<proteinExistence type="predicted"/>
<keyword evidence="2" id="KW-1185">Reference proteome</keyword>
<dbReference type="Proteomes" id="UP000634435">
    <property type="component" value="Unassembled WGS sequence"/>
</dbReference>